<dbReference type="Gramene" id="Zm00001eb064640_T001">
    <property type="protein sequence ID" value="Zm00001eb064640_P001"/>
    <property type="gene ID" value="Zm00001eb064640"/>
</dbReference>
<keyword evidence="4" id="KW-1185">Reference proteome</keyword>
<dbReference type="PANTHER" id="PTHR33916">
    <property type="entry name" value="EXPANSIN-LIKE EG45 DOMAIN-CONTAINING PROTEIN"/>
    <property type="match status" value="1"/>
</dbReference>
<dbReference type="EnsemblPlants" id="Zm00001eb064640_T001">
    <property type="protein sequence ID" value="Zm00001eb064640_P001"/>
    <property type="gene ID" value="Zm00001eb064640"/>
</dbReference>
<organism evidence="3 4">
    <name type="scientific">Zea mays</name>
    <name type="common">Maize</name>
    <dbReference type="NCBI Taxonomy" id="4577"/>
    <lineage>
        <taxon>Eukaryota</taxon>
        <taxon>Viridiplantae</taxon>
        <taxon>Streptophyta</taxon>
        <taxon>Embryophyta</taxon>
        <taxon>Tracheophyta</taxon>
        <taxon>Spermatophyta</taxon>
        <taxon>Magnoliopsida</taxon>
        <taxon>Liliopsida</taxon>
        <taxon>Poales</taxon>
        <taxon>Poaceae</taxon>
        <taxon>PACMAD clade</taxon>
        <taxon>Panicoideae</taxon>
        <taxon>Andropogonodae</taxon>
        <taxon>Andropogoneae</taxon>
        <taxon>Tripsacinae</taxon>
        <taxon>Zea</taxon>
    </lineage>
</organism>
<accession>A0A804M7H4</accession>
<proteinExistence type="evidence at protein level"/>
<dbReference type="PANTHER" id="PTHR33916:SF8">
    <property type="entry name" value="OS05G0272800 PROTEIN"/>
    <property type="match status" value="1"/>
</dbReference>
<reference evidence="3" key="3">
    <citation type="submission" date="2021-05" db="UniProtKB">
        <authorList>
            <consortium name="EnsemblPlants"/>
        </authorList>
    </citation>
    <scope>IDENTIFICATION</scope>
    <source>
        <strain evidence="3">cv. B73</strain>
    </source>
</reference>
<gene>
    <name evidence="3" type="primary">LOC100273171</name>
</gene>
<reference evidence="4" key="1">
    <citation type="submission" date="2015-12" db="EMBL/GenBank/DDBJ databases">
        <title>Update maize B73 reference genome by single molecule sequencing technologies.</title>
        <authorList>
            <consortium name="Maize Genome Sequencing Project"/>
            <person name="Ware D."/>
        </authorList>
    </citation>
    <scope>NUCLEOTIDE SEQUENCE [LARGE SCALE GENOMIC DNA]</scope>
    <source>
        <strain evidence="4">cv. B73</strain>
    </source>
</reference>
<evidence type="ECO:0007829" key="5">
    <source>
        <dbReference type="PeptideAtlas" id="A0A804M7H4"/>
    </source>
</evidence>
<dbReference type="InterPro" id="IPR056122">
    <property type="entry name" value="DUF7705"/>
</dbReference>
<feature type="compositionally biased region" description="Low complexity" evidence="1">
    <location>
        <begin position="38"/>
        <end position="49"/>
    </location>
</feature>
<name>A0A804M7H4_MAIZE</name>
<dbReference type="InParanoid" id="A0A804M7H4"/>
<dbReference type="Proteomes" id="UP000007305">
    <property type="component" value="Chromosome 1"/>
</dbReference>
<feature type="region of interest" description="Disordered" evidence="1">
    <location>
        <begin position="29"/>
        <end position="88"/>
    </location>
</feature>
<reference evidence="3" key="2">
    <citation type="submission" date="2019-07" db="EMBL/GenBank/DDBJ databases">
        <authorList>
            <person name="Seetharam A."/>
            <person name="Woodhouse M."/>
            <person name="Cannon E."/>
        </authorList>
    </citation>
    <scope>NUCLEOTIDE SEQUENCE [LARGE SCALE GENOMIC DNA]</scope>
    <source>
        <strain evidence="3">cv. B73</strain>
    </source>
</reference>
<dbReference type="Pfam" id="PF24804">
    <property type="entry name" value="DUF7705"/>
    <property type="match status" value="1"/>
</dbReference>
<evidence type="ECO:0000313" key="3">
    <source>
        <dbReference type="EnsemblPlants" id="Zm00001eb064640_P001"/>
    </source>
</evidence>
<sequence>MHLRIGSHQLLLLSTKQLFPFLPPPKCPRARHRHRQWPPSSSSRFSRAAHGPSGRTAAMSPRSGTPACGATASAWHGRRGTSATRSARRPPAWAAPAVPIASIFSVRPFHLFLSSFAGVVEWVATKIRFLRKRGSLFRSAETSSDEEGRPVYSVAHLVSDADNRLGAGDPFPGSPPGAARVTDADLYAPAKELYLGDRCQVADTPAPWQFWMVMLKNGNLDTTAAACPENGRPARPFPQTSRFPCPAGAGCMNQPLLFHNRTALDDAGRRLRGGLFGTYDLDAAAGLGAGDVSFYSVTWEKDVAASGRGGGWAFHHKLCTSTKYPWLMLYLRSDATRGFSGGYHYDTRGMTKTVPESPDFKVRLTLDVKQGGGRNSQFYLMDMGSCWKNDGRACDGDTATDVTRYSEMIINPATPAWCSPSRIDQCPPWHTFRNGSRVHRRDGARFPYGAYHVYCSPGNAARAEQPTTYCDAYSNPQAQEILQLLPHPVWGEFGYPTARGQGWVGDPRAWDLDVGAMSQALYFYQDPGTPPARRRWTSLDVGTEIYVSDRAEEAEWTLSGFDILVPDKCIKSQQRASNSCW</sequence>
<dbReference type="AlphaFoldDB" id="A0A804M7H4"/>
<evidence type="ECO:0000313" key="4">
    <source>
        <dbReference type="Proteomes" id="UP000007305"/>
    </source>
</evidence>
<evidence type="ECO:0000259" key="2">
    <source>
        <dbReference type="Pfam" id="PF24804"/>
    </source>
</evidence>
<protein>
    <recommendedName>
        <fullName evidence="2">DUF7705 domain-containing protein</fullName>
    </recommendedName>
</protein>
<keyword evidence="5" id="KW-1267">Proteomics identification</keyword>
<feature type="domain" description="DUF7705" evidence="2">
    <location>
        <begin position="149"/>
        <end position="565"/>
    </location>
</feature>
<dbReference type="FunCoup" id="A0A804M7H4">
    <property type="interactions" value="1260"/>
</dbReference>
<evidence type="ECO:0000256" key="1">
    <source>
        <dbReference type="SAM" id="MobiDB-lite"/>
    </source>
</evidence>